<keyword evidence="3" id="KW-1185">Reference proteome</keyword>
<evidence type="ECO:0000313" key="3">
    <source>
        <dbReference type="Proteomes" id="UP000321323"/>
    </source>
</evidence>
<evidence type="ECO:0000313" key="2">
    <source>
        <dbReference type="EMBL" id="WUR12730.1"/>
    </source>
</evidence>
<accession>A0ABZ1UJ44</accession>
<dbReference type="Proteomes" id="UP000321323">
    <property type="component" value="Chromosome"/>
</dbReference>
<sequence>MPLPDFLSPRPGGAAWLMRHELRLFVAESAAAVGRALQRAPNQRALPAPILGWIVTVYLVLHVAAWGALPTLPYWRPAEGTAQLHLDGAAAAVLFVLMLSAAMIRCVHVIYRRDDIDLLLCAPVPAATILRARLGGVVLGTLLLALFLISPVIHVGVVSGRPRLLILYPGLAALATLAASLAMLLAIQLARWIGPRYTAIIAQVPGTAVIVGLYFLPQLLHKLPAGMRAGLSGLLEQGALLGPASPLWLPVWALQGDPAALLLLGLVASGLAYAATAWLRHGFLHLQQQGRHLPSSTSANPVGVGLRFGTGLRQLVLYKEWLLILRQPLAWGQLASRLIWPAVTLLAAGTSSLRPLVIAAIIVYGSAALAGTLTRLIEAGEQAWDLLASAPVAPVAIAAAKRRAALIPALVLAMPTPLWLASADPKLGVLTAVVAAGACISANHLNRTDRALAVAPNGPRLAPVAPSNAPLPEVLSSGLWVVLLLIAYAIVE</sequence>
<feature type="transmembrane region" description="Helical" evidence="1">
    <location>
        <begin position="356"/>
        <end position="377"/>
    </location>
</feature>
<proteinExistence type="predicted"/>
<organism evidence="2 3">
    <name type="scientific">[Empedobacter] haloabium</name>
    <dbReference type="NCBI Taxonomy" id="592317"/>
    <lineage>
        <taxon>Bacteria</taxon>
        <taxon>Pseudomonadati</taxon>
        <taxon>Pseudomonadota</taxon>
        <taxon>Betaproteobacteria</taxon>
        <taxon>Burkholderiales</taxon>
        <taxon>Oxalobacteraceae</taxon>
        <taxon>Telluria group</taxon>
        <taxon>Telluria group incertae sedis</taxon>
    </lineage>
</organism>
<feature type="transmembrane region" description="Helical" evidence="1">
    <location>
        <begin position="45"/>
        <end position="69"/>
    </location>
</feature>
<feature type="transmembrane region" description="Helical" evidence="1">
    <location>
        <begin position="165"/>
        <end position="185"/>
    </location>
</feature>
<keyword evidence="1" id="KW-0472">Membrane</keyword>
<evidence type="ECO:0000256" key="1">
    <source>
        <dbReference type="SAM" id="Phobius"/>
    </source>
</evidence>
<feature type="transmembrane region" description="Helical" evidence="1">
    <location>
        <begin position="259"/>
        <end position="279"/>
    </location>
</feature>
<reference evidence="2 3" key="1">
    <citation type="journal article" date="2019" name="Int. J. Syst. Evol. Microbiol.">
        <title>The Draft Whole-Genome Sequence of the Antibiotic Producer Empedobacter haloabium ATCC 31962 Provides Indications for Its Taxonomic Reclassification.</title>
        <authorList>
            <person name="Miess H."/>
            <person name="Arlt P."/>
            <person name="Apel A.K."/>
            <person name="Weber T."/>
            <person name="Nieselt K."/>
            <person name="Hanssen F."/>
            <person name="Czemmel S."/>
            <person name="Nahnsen S."/>
            <person name="Gross H."/>
        </authorList>
    </citation>
    <scope>NUCLEOTIDE SEQUENCE [LARGE SCALE GENOMIC DNA]</scope>
    <source>
        <strain evidence="2 3">ATCC 31962</strain>
    </source>
</reference>
<keyword evidence="1" id="KW-1133">Transmembrane helix</keyword>
<protein>
    <recommendedName>
        <fullName evidence="4">ABC transporter permease</fullName>
    </recommendedName>
</protein>
<gene>
    <name evidence="2" type="ORF">E7V67_024045</name>
</gene>
<feature type="transmembrane region" description="Helical" evidence="1">
    <location>
        <begin position="474"/>
        <end position="491"/>
    </location>
</feature>
<evidence type="ECO:0008006" key="4">
    <source>
        <dbReference type="Google" id="ProtNLM"/>
    </source>
</evidence>
<keyword evidence="1" id="KW-0812">Transmembrane</keyword>
<feature type="transmembrane region" description="Helical" evidence="1">
    <location>
        <begin position="89"/>
        <end position="111"/>
    </location>
</feature>
<name>A0ABZ1UJ44_9BURK</name>
<feature type="transmembrane region" description="Helical" evidence="1">
    <location>
        <begin position="132"/>
        <end position="153"/>
    </location>
</feature>
<feature type="transmembrane region" description="Helical" evidence="1">
    <location>
        <begin position="197"/>
        <end position="216"/>
    </location>
</feature>
<dbReference type="EMBL" id="CP136508">
    <property type="protein sequence ID" value="WUR12730.1"/>
    <property type="molecule type" value="Genomic_DNA"/>
</dbReference>